<organism evidence="2 3">
    <name type="scientific">Zymoseptoria tritici ST99CH_1E4</name>
    <dbReference type="NCBI Taxonomy" id="1276532"/>
    <lineage>
        <taxon>Eukaryota</taxon>
        <taxon>Fungi</taxon>
        <taxon>Dikarya</taxon>
        <taxon>Ascomycota</taxon>
        <taxon>Pezizomycotina</taxon>
        <taxon>Dothideomycetes</taxon>
        <taxon>Dothideomycetidae</taxon>
        <taxon>Mycosphaerellales</taxon>
        <taxon>Mycosphaerellaceae</taxon>
        <taxon>Zymoseptoria</taxon>
    </lineage>
</organism>
<feature type="signal peptide" evidence="1">
    <location>
        <begin position="1"/>
        <end position="19"/>
    </location>
</feature>
<dbReference type="Gene3D" id="3.50.30.30">
    <property type="match status" value="1"/>
</dbReference>
<dbReference type="InterPro" id="IPR046450">
    <property type="entry name" value="PA_dom_sf"/>
</dbReference>
<reference evidence="3" key="1">
    <citation type="submission" date="2017-05" db="EMBL/GenBank/DDBJ databases">
        <authorList>
            <person name="Song R."/>
            <person name="Chenine A.L."/>
            <person name="Ruprecht R.M."/>
        </authorList>
    </citation>
    <scope>NUCLEOTIDE SEQUENCE [LARGE SCALE GENOMIC DNA]</scope>
</reference>
<dbReference type="PANTHER" id="PTHR10404:SF46">
    <property type="entry name" value="VACUOLAR PROTEIN SORTING-ASSOCIATED PROTEIN 70"/>
    <property type="match status" value="1"/>
</dbReference>
<dbReference type="AlphaFoldDB" id="A0A2H1GXS9"/>
<evidence type="ECO:0000313" key="3">
    <source>
        <dbReference type="Proteomes" id="UP000245764"/>
    </source>
</evidence>
<name>A0A2H1GXS9_ZYMTR</name>
<gene>
    <name evidence="2" type="ORF">ZT1E4_G9109</name>
</gene>
<evidence type="ECO:0000313" key="2">
    <source>
        <dbReference type="EMBL" id="SMR58374.1"/>
    </source>
</evidence>
<keyword evidence="1" id="KW-0732">Signal</keyword>
<dbReference type="InterPro" id="IPR039373">
    <property type="entry name" value="Peptidase_M28B"/>
</dbReference>
<dbReference type="GO" id="GO:0004180">
    <property type="term" value="F:carboxypeptidase activity"/>
    <property type="evidence" value="ECO:0007669"/>
    <property type="project" value="TreeGrafter"/>
</dbReference>
<proteinExistence type="predicted"/>
<dbReference type="EMBL" id="LT854261">
    <property type="protein sequence ID" value="SMR58374.1"/>
    <property type="molecule type" value="Genomic_DNA"/>
</dbReference>
<accession>A0A2H1GXS9</accession>
<evidence type="ECO:0000256" key="1">
    <source>
        <dbReference type="SAM" id="SignalP"/>
    </source>
</evidence>
<dbReference type="Proteomes" id="UP000245764">
    <property type="component" value="Chromosome 9"/>
</dbReference>
<sequence length="155" mass="16837">MASHLLKLGTALLVLGVSASSSTVHSKRQASPELTDNERLLTNSISNSSISQYSFYYTQGLHLAGTNQSQAQYTADLWAEAGFDSRLDRLPTRAEEAVLKEDPVTGFPNRVPTFHAYSASGSVEAEYVYVGIGQLPDFERLLELGVELKGKIALS</sequence>
<dbReference type="SUPFAM" id="SSF52025">
    <property type="entry name" value="PA domain"/>
    <property type="match status" value="1"/>
</dbReference>
<protein>
    <submittedName>
        <fullName evidence="2">Uncharacterized protein</fullName>
    </submittedName>
</protein>
<feature type="chain" id="PRO_5013554123" evidence="1">
    <location>
        <begin position="20"/>
        <end position="155"/>
    </location>
</feature>
<dbReference type="PANTHER" id="PTHR10404">
    <property type="entry name" value="N-ACETYLATED-ALPHA-LINKED ACIDIC DIPEPTIDASE"/>
    <property type="match status" value="1"/>
</dbReference>